<dbReference type="EMBL" id="JAQQBR010000003">
    <property type="protein sequence ID" value="KAK0179884.1"/>
    <property type="molecule type" value="Genomic_DNA"/>
</dbReference>
<feature type="compositionally biased region" description="Polar residues" evidence="1">
    <location>
        <begin position="24"/>
        <end position="41"/>
    </location>
</feature>
<name>A0AA39G348_MICHY</name>
<accession>A0AA39G348</accession>
<reference evidence="2" key="2">
    <citation type="submission" date="2023-03" db="EMBL/GenBank/DDBJ databases">
        <authorList>
            <person name="Inwood S.N."/>
            <person name="Skelly J.G."/>
            <person name="Guhlin J."/>
            <person name="Harrop T.W.R."/>
            <person name="Goldson S.G."/>
            <person name="Dearden P.K."/>
        </authorList>
    </citation>
    <scope>NUCLEOTIDE SEQUENCE</scope>
    <source>
        <strain evidence="2">Lincoln</strain>
        <tissue evidence="2">Whole body</tissue>
    </source>
</reference>
<keyword evidence="3" id="KW-1185">Reference proteome</keyword>
<feature type="region of interest" description="Disordered" evidence="1">
    <location>
        <begin position="23"/>
        <end position="44"/>
    </location>
</feature>
<dbReference type="AlphaFoldDB" id="A0AA39G348"/>
<reference evidence="2" key="1">
    <citation type="journal article" date="2023" name="bioRxiv">
        <title>Scaffold-level genome assemblies of two parasitoid biocontrol wasps reveal the parthenogenesis mechanism and an associated novel virus.</title>
        <authorList>
            <person name="Inwood S."/>
            <person name="Skelly J."/>
            <person name="Guhlin J."/>
            <person name="Harrop T."/>
            <person name="Goldson S."/>
            <person name="Dearden P."/>
        </authorList>
    </citation>
    <scope>NUCLEOTIDE SEQUENCE</scope>
    <source>
        <strain evidence="2">Lincoln</strain>
        <tissue evidence="2">Whole body</tissue>
    </source>
</reference>
<evidence type="ECO:0000313" key="3">
    <source>
        <dbReference type="Proteomes" id="UP001168972"/>
    </source>
</evidence>
<comment type="caution">
    <text evidence="2">The sequence shown here is derived from an EMBL/GenBank/DDBJ whole genome shotgun (WGS) entry which is preliminary data.</text>
</comment>
<sequence length="80" mass="9179">MNERPDNLNVNHYESPIKLRKVSIASNSENDLRTPTNNERPQSYIDMAGKKSSDEHENLLLFNNINRSDDKSNESNGFDV</sequence>
<gene>
    <name evidence="2" type="ORF">PV327_005595</name>
</gene>
<organism evidence="2 3">
    <name type="scientific">Microctonus hyperodae</name>
    <name type="common">Parasitoid wasp</name>
    <dbReference type="NCBI Taxonomy" id="165561"/>
    <lineage>
        <taxon>Eukaryota</taxon>
        <taxon>Metazoa</taxon>
        <taxon>Ecdysozoa</taxon>
        <taxon>Arthropoda</taxon>
        <taxon>Hexapoda</taxon>
        <taxon>Insecta</taxon>
        <taxon>Pterygota</taxon>
        <taxon>Neoptera</taxon>
        <taxon>Endopterygota</taxon>
        <taxon>Hymenoptera</taxon>
        <taxon>Apocrita</taxon>
        <taxon>Ichneumonoidea</taxon>
        <taxon>Braconidae</taxon>
        <taxon>Euphorinae</taxon>
        <taxon>Microctonus</taxon>
    </lineage>
</organism>
<protein>
    <submittedName>
        <fullName evidence="2">Uncharacterized protein</fullName>
    </submittedName>
</protein>
<evidence type="ECO:0000256" key="1">
    <source>
        <dbReference type="SAM" id="MobiDB-lite"/>
    </source>
</evidence>
<dbReference type="Proteomes" id="UP001168972">
    <property type="component" value="Unassembled WGS sequence"/>
</dbReference>
<proteinExistence type="predicted"/>
<evidence type="ECO:0000313" key="2">
    <source>
        <dbReference type="EMBL" id="KAK0179884.1"/>
    </source>
</evidence>